<reference evidence="2" key="1">
    <citation type="submission" date="2020-07" db="EMBL/GenBank/DDBJ databases">
        <title>The High-quality genome of the commercially important snow crab, Chionoecetes opilio.</title>
        <authorList>
            <person name="Jeong J.-H."/>
            <person name="Ryu S."/>
        </authorList>
    </citation>
    <scope>NUCLEOTIDE SEQUENCE</scope>
    <source>
        <strain evidence="2">MADBK_172401_WGS</strain>
        <tissue evidence="2">Digestive gland</tissue>
    </source>
</reference>
<feature type="region of interest" description="Disordered" evidence="1">
    <location>
        <begin position="1075"/>
        <end position="1204"/>
    </location>
</feature>
<feature type="compositionally biased region" description="Polar residues" evidence="1">
    <location>
        <begin position="910"/>
        <end position="923"/>
    </location>
</feature>
<dbReference type="OrthoDB" id="6372870at2759"/>
<feature type="compositionally biased region" description="Basic residues" evidence="1">
    <location>
        <begin position="883"/>
        <end position="909"/>
    </location>
</feature>
<feature type="region of interest" description="Disordered" evidence="1">
    <location>
        <begin position="1578"/>
        <end position="1642"/>
    </location>
</feature>
<sequence>MDIRVVDMPCVMAENMRGAAMDTTTSADDRLVEMLRSIDESDPQSCDFSPPSSPSVVDSESFVKPGKLSEQQEATEVPQAESHSHSNSHNNKVTLPEAPIQEATQTTSSPALKQRVNIEGVVSSRGPTETSLNNTSYSITSLCLSSRPPEDIDTPIQDIHDIHSHSSTSYLSELPDGLPEVASSLTASIASSQSSVAPATSCASLFFSAPSNMSLSTSFLQSLQSISSTSTCAPSPLSVDGLSALPGCASLPGPLFTCAPSTFTSLMMPVTQTSLMPTLPTEPYSGIGFEGLSLASPVFATLGAKMHEVGKSDTMGVASSSLLHFPDVPISSCDPVTNFTPSVGASMLPLLPQMRSGLGEMEDDRAKNCHKKRDSVSCLGVADSLLLSAPSLIATPATLGTPLPTPKSSAETPATICKAQNQKPFTSVTPRVESSKSFSTKDEAVVIPAAAAASQKPKPALSLAREEKDLLSTPCQNTDLKFSHKVSAHAYTTANPKAVAESVKASGRVQEERAEGRRETQHKEHSLSHEIEAEQKNMESKSKDQTKISSPVLKTEESHSFMLDLTEHPRERKAEQSQENVSQDRRHSKHKEKAFTKEISDADAPQQPKIEKGRSLCSEIPSVMGSSPKADKQNHQKAAEVDETQAAGTSQGVLARHHGGSGTQSDLPALSHPIHVTPSAAVMSKVKDDIAVVASSGMPSQCGDEELLASIAEQELNGQVGGSSMQHSHSGKHEHDTVSSADQYKLTPPLKHLPMQQQQIQKQQQHHQHQQHLQPQPQQEQQKQLQHLQQQQQKPSQHQQQQLQQPQQQQKPPTSQQQLQKQHHHHQQHQQQQQQQQQPKESGGIQNSPASGQNVTSHQVPKYQINHTQVQQQQLQPQQQLHQQHHQQHQQQHHHQPQHPQHVGHHRTPQSHATVSHSQSHINQTPLHKHQQQPTTQQLATQQNPLVQQQPQQITDHSLLTHSSNLVSGITGGLVGEVSTVLGDKGAASQVMQPAQQPGMGLTVPYHPPVVTAPSYMQPPTYDYNTYCRKAPNSPRSEARHQCYGYTGKQHHYQHAEILAPDPNMVTHNTPMLMPGSFLETPEDPTPMRPEPSSEHVRYFSVSHLVNSSEPRKTSVSGQKDNTVAAQPEEKSKELSRSKPGTRKSESKSRTSAGNKNSSQAESHSRRRSPARGSQQSNSGSVPGVMWGNSNSNKSSSAHKQGHNYSTEALLSSQNYSRGTHRSPANQNYTIMTPNQMYQSNYTPQQMKNYVPNTSFGYTSHDRSGQSSCNTDYNFQLHAQPSGSLTYGGNMAYMPTGYPYQNLPSSSTSMLSGDIMAPPHPTGPYPRFPDFPADQSNFPPNPTFPLSLDPQDVCSGGGLMGATSGAMATRAPHTDMQLAPASSVSSSVAYSRSTSNRSSGNGTTTTNLQVGSNHSGANKRSRYGDTNMVGGSMGGAANLLEGGALSHISLHSFTPPCDDPSLVHSNLFPTTAPRHQGNFLLGTDNLMPINTPQYPSSSSSGTAGGSGTATHLGVGGVTGVPGTRSGSSVVLPPGAPGHVPFSPIRMMDRQQVNMAPPPVAPHLSSSLSNFNLTSIIPEIDGKSGESNTGMGSSSSRNVTSNEVVSAASLSSQARLPPMPSSLLPPAESLKSLPSDTNRLPPAMLNNSMNNIFTHTPHHQVRALLAPPLTYRCRRECCGL</sequence>
<feature type="compositionally biased region" description="Basic and acidic residues" evidence="1">
    <location>
        <begin position="509"/>
        <end position="546"/>
    </location>
</feature>
<feature type="compositionally biased region" description="Low complexity" evidence="1">
    <location>
        <begin position="43"/>
        <end position="63"/>
    </location>
</feature>
<organism evidence="2 3">
    <name type="scientific">Chionoecetes opilio</name>
    <name type="common">Atlantic snow crab</name>
    <name type="synonym">Cancer opilio</name>
    <dbReference type="NCBI Taxonomy" id="41210"/>
    <lineage>
        <taxon>Eukaryota</taxon>
        <taxon>Metazoa</taxon>
        <taxon>Ecdysozoa</taxon>
        <taxon>Arthropoda</taxon>
        <taxon>Crustacea</taxon>
        <taxon>Multicrustacea</taxon>
        <taxon>Malacostraca</taxon>
        <taxon>Eumalacostraca</taxon>
        <taxon>Eucarida</taxon>
        <taxon>Decapoda</taxon>
        <taxon>Pleocyemata</taxon>
        <taxon>Brachyura</taxon>
        <taxon>Eubrachyura</taxon>
        <taxon>Majoidea</taxon>
        <taxon>Majidae</taxon>
        <taxon>Chionoecetes</taxon>
    </lineage>
</organism>
<feature type="compositionally biased region" description="Low complexity" evidence="1">
    <location>
        <begin position="829"/>
        <end position="840"/>
    </location>
</feature>
<dbReference type="EMBL" id="JACEEZ010013658">
    <property type="protein sequence ID" value="KAG0719923.1"/>
    <property type="molecule type" value="Genomic_DNA"/>
</dbReference>
<feature type="compositionally biased region" description="Polar residues" evidence="1">
    <location>
        <begin position="1104"/>
        <end position="1125"/>
    </location>
</feature>
<accession>A0A8J4Y493</accession>
<keyword evidence="3" id="KW-1185">Reference proteome</keyword>
<evidence type="ECO:0000256" key="1">
    <source>
        <dbReference type="SAM" id="MobiDB-lite"/>
    </source>
</evidence>
<feature type="compositionally biased region" description="Low complexity" evidence="1">
    <location>
        <begin position="1381"/>
        <end position="1406"/>
    </location>
</feature>
<gene>
    <name evidence="2" type="ORF">GWK47_049483</name>
</gene>
<feature type="compositionally biased region" description="Basic and acidic residues" evidence="1">
    <location>
        <begin position="554"/>
        <end position="576"/>
    </location>
</feature>
<feature type="compositionally biased region" description="Polar residues" evidence="1">
    <location>
        <begin position="844"/>
        <end position="859"/>
    </location>
</feature>
<feature type="compositionally biased region" description="Low complexity" evidence="1">
    <location>
        <begin position="1620"/>
        <end position="1634"/>
    </location>
</feature>
<protein>
    <submittedName>
        <fullName evidence="2">Uncharacterized protein</fullName>
    </submittedName>
</protein>
<dbReference type="Proteomes" id="UP000770661">
    <property type="component" value="Unassembled WGS sequence"/>
</dbReference>
<feature type="compositionally biased region" description="Polar residues" evidence="1">
    <location>
        <begin position="1584"/>
        <end position="1613"/>
    </location>
</feature>
<feature type="compositionally biased region" description="Low complexity" evidence="1">
    <location>
        <begin position="869"/>
        <end position="882"/>
    </location>
</feature>
<name>A0A8J4Y493_CHIOP</name>
<feature type="region of interest" description="Disordered" evidence="1">
    <location>
        <begin position="719"/>
        <end position="741"/>
    </location>
</feature>
<feature type="region of interest" description="Disordered" evidence="1">
    <location>
        <begin position="38"/>
        <end position="93"/>
    </location>
</feature>
<feature type="region of interest" description="Disordered" evidence="1">
    <location>
        <begin position="1376"/>
        <end position="1429"/>
    </location>
</feature>
<evidence type="ECO:0000313" key="3">
    <source>
        <dbReference type="Proteomes" id="UP000770661"/>
    </source>
</evidence>
<feature type="compositionally biased region" description="Basic and acidic residues" evidence="1">
    <location>
        <begin position="629"/>
        <end position="640"/>
    </location>
</feature>
<feature type="compositionally biased region" description="Low complexity" evidence="1">
    <location>
        <begin position="771"/>
        <end position="820"/>
    </location>
</feature>
<feature type="region of interest" description="Disordered" evidence="1">
    <location>
        <begin position="496"/>
        <end position="671"/>
    </location>
</feature>
<feature type="compositionally biased region" description="Polar residues" evidence="1">
    <location>
        <begin position="1150"/>
        <end position="1162"/>
    </location>
</feature>
<feature type="compositionally biased region" description="Basic and acidic residues" evidence="1">
    <location>
        <begin position="1128"/>
        <end position="1149"/>
    </location>
</feature>
<proteinExistence type="predicted"/>
<comment type="caution">
    <text evidence="2">The sequence shown here is derived from an EMBL/GenBank/DDBJ whole genome shotgun (WGS) entry which is preliminary data.</text>
</comment>
<feature type="compositionally biased region" description="Polar residues" evidence="1">
    <location>
        <begin position="1172"/>
        <end position="1181"/>
    </location>
</feature>
<feature type="compositionally biased region" description="Low complexity" evidence="1">
    <location>
        <begin position="932"/>
        <end position="953"/>
    </location>
</feature>
<feature type="region of interest" description="Disordered" evidence="1">
    <location>
        <begin position="754"/>
        <end position="953"/>
    </location>
</feature>
<evidence type="ECO:0000313" key="2">
    <source>
        <dbReference type="EMBL" id="KAG0719923.1"/>
    </source>
</evidence>
<feature type="compositionally biased region" description="Polar residues" evidence="1">
    <location>
        <begin position="1407"/>
        <end position="1418"/>
    </location>
</feature>
<feature type="compositionally biased region" description="Low complexity" evidence="1">
    <location>
        <begin position="754"/>
        <end position="763"/>
    </location>
</feature>